<dbReference type="PANTHER" id="PTHR38589">
    <property type="entry name" value="BLR0621 PROTEIN"/>
    <property type="match status" value="1"/>
</dbReference>
<dbReference type="EMBL" id="MSPX01000005">
    <property type="protein sequence ID" value="OQP86907.1"/>
    <property type="molecule type" value="Genomic_DNA"/>
</dbReference>
<feature type="region of interest" description="Disordered" evidence="8">
    <location>
        <begin position="1"/>
        <end position="30"/>
    </location>
</feature>
<dbReference type="PANTHER" id="PTHR38589:SF1">
    <property type="entry name" value="BLR0621 PROTEIN"/>
    <property type="match status" value="1"/>
</dbReference>
<dbReference type="InterPro" id="IPR005490">
    <property type="entry name" value="LD_TPept_cat_dom"/>
</dbReference>
<evidence type="ECO:0000259" key="9">
    <source>
        <dbReference type="PROSITE" id="PS52029"/>
    </source>
</evidence>
<dbReference type="PROSITE" id="PS52029">
    <property type="entry name" value="LD_TPASE"/>
    <property type="match status" value="1"/>
</dbReference>
<accession>A0ABX3PEN5</accession>
<proteinExistence type="inferred from homology"/>
<comment type="caution">
    <text evidence="10">The sequence shown here is derived from an EMBL/GenBank/DDBJ whole genome shotgun (WGS) entry which is preliminary data.</text>
</comment>
<evidence type="ECO:0000256" key="5">
    <source>
        <dbReference type="ARBA" id="ARBA00022984"/>
    </source>
</evidence>
<dbReference type="CDD" id="cd16913">
    <property type="entry name" value="YkuD_like"/>
    <property type="match status" value="1"/>
</dbReference>
<evidence type="ECO:0000313" key="10">
    <source>
        <dbReference type="EMBL" id="OQP86907.1"/>
    </source>
</evidence>
<reference evidence="10 11" key="1">
    <citation type="journal article" date="2017" name="Antonie Van Leeuwenhoek">
        <title>Rhizobium rhizosphaerae sp. nov., a novel species isolated from rice rhizosphere.</title>
        <authorList>
            <person name="Zhao J.J."/>
            <person name="Zhang J."/>
            <person name="Zhang R.J."/>
            <person name="Zhang C.W."/>
            <person name="Yin H.Q."/>
            <person name="Zhang X.X."/>
        </authorList>
    </citation>
    <scope>NUCLEOTIDE SEQUENCE [LARGE SCALE GENOMIC DNA]</scope>
    <source>
        <strain evidence="10 11">RD15</strain>
    </source>
</reference>
<feature type="active site" description="Nucleophile" evidence="7">
    <location>
        <position position="160"/>
    </location>
</feature>
<name>A0ABX3PEN5_9HYPH</name>
<keyword evidence="11" id="KW-1185">Reference proteome</keyword>
<dbReference type="InterPro" id="IPR038063">
    <property type="entry name" value="Transpep_catalytic_dom"/>
</dbReference>
<dbReference type="RefSeq" id="WP_081175381.1">
    <property type="nucleotide sequence ID" value="NZ_MSPX01000005.1"/>
</dbReference>
<keyword evidence="5 7" id="KW-0573">Peptidoglycan synthesis</keyword>
<evidence type="ECO:0000256" key="7">
    <source>
        <dbReference type="PROSITE-ProRule" id="PRU01373"/>
    </source>
</evidence>
<feature type="domain" description="L,D-TPase catalytic" evidence="9">
    <location>
        <begin position="17"/>
        <end position="184"/>
    </location>
</feature>
<evidence type="ECO:0000256" key="6">
    <source>
        <dbReference type="ARBA" id="ARBA00023316"/>
    </source>
</evidence>
<dbReference type="Proteomes" id="UP000192652">
    <property type="component" value="Unassembled WGS sequence"/>
</dbReference>
<comment type="pathway">
    <text evidence="1 7">Cell wall biogenesis; peptidoglycan biosynthesis.</text>
</comment>
<evidence type="ECO:0000256" key="3">
    <source>
        <dbReference type="ARBA" id="ARBA00022679"/>
    </source>
</evidence>
<keyword evidence="6 7" id="KW-0961">Cell wall biogenesis/degradation</keyword>
<feature type="active site" description="Proton donor/acceptor" evidence="7">
    <location>
        <position position="148"/>
    </location>
</feature>
<evidence type="ECO:0000256" key="4">
    <source>
        <dbReference type="ARBA" id="ARBA00022960"/>
    </source>
</evidence>
<evidence type="ECO:0000256" key="8">
    <source>
        <dbReference type="SAM" id="MobiDB-lite"/>
    </source>
</evidence>
<evidence type="ECO:0000313" key="11">
    <source>
        <dbReference type="Proteomes" id="UP000192652"/>
    </source>
</evidence>
<evidence type="ECO:0000256" key="1">
    <source>
        <dbReference type="ARBA" id="ARBA00004752"/>
    </source>
</evidence>
<evidence type="ECO:0000256" key="2">
    <source>
        <dbReference type="ARBA" id="ARBA00005992"/>
    </source>
</evidence>
<dbReference type="Pfam" id="PF03734">
    <property type="entry name" value="YkuD"/>
    <property type="match status" value="1"/>
</dbReference>
<sequence>MRKYKSTGGQRQKQGVVTLRKAPGSATRGHLRFGPVTVPAAIGRSGRSARKREGDGATPIGSLPVLAGFVRRDRIAPPPSRLPLTPIAKGLLWCDAPAHAAYNRPVRAPFGPSHEDMMRADGLYDICLVLDWNITERRRNRGSAIFLHLIRPGYAPTEGCIALKPGDMRRLLGFIRRGTTIRIF</sequence>
<gene>
    <name evidence="10" type="ORF">BTR14_08185</name>
</gene>
<comment type="similarity">
    <text evidence="2">Belongs to the YkuD family.</text>
</comment>
<dbReference type="SUPFAM" id="SSF141523">
    <property type="entry name" value="L,D-transpeptidase catalytic domain-like"/>
    <property type="match status" value="1"/>
</dbReference>
<protein>
    <recommendedName>
        <fullName evidence="9">L,D-TPase catalytic domain-containing protein</fullName>
    </recommendedName>
</protein>
<keyword evidence="4 7" id="KW-0133">Cell shape</keyword>
<organism evidence="10 11">
    <name type="scientific">Xaviernesmea rhizosphaerae</name>
    <dbReference type="NCBI Taxonomy" id="1672749"/>
    <lineage>
        <taxon>Bacteria</taxon>
        <taxon>Pseudomonadati</taxon>
        <taxon>Pseudomonadota</taxon>
        <taxon>Alphaproteobacteria</taxon>
        <taxon>Hyphomicrobiales</taxon>
        <taxon>Rhizobiaceae</taxon>
        <taxon>Rhizobium/Agrobacterium group</taxon>
        <taxon>Xaviernesmea</taxon>
    </lineage>
</organism>
<keyword evidence="3" id="KW-0808">Transferase</keyword>